<evidence type="ECO:0000313" key="8">
    <source>
        <dbReference type="Proteomes" id="UP001321473"/>
    </source>
</evidence>
<keyword evidence="3 4" id="KW-0862">Zinc</keyword>
<proteinExistence type="predicted"/>
<evidence type="ECO:0000256" key="5">
    <source>
        <dbReference type="SAM" id="MobiDB-lite"/>
    </source>
</evidence>
<feature type="domain" description="TRAF-type" evidence="6">
    <location>
        <begin position="118"/>
        <end position="150"/>
    </location>
</feature>
<keyword evidence="8" id="KW-1185">Reference proteome</keyword>
<dbReference type="Proteomes" id="UP001321473">
    <property type="component" value="Unassembled WGS sequence"/>
</dbReference>
<dbReference type="SUPFAM" id="SSF49599">
    <property type="entry name" value="TRAF domain-like"/>
    <property type="match status" value="1"/>
</dbReference>
<feature type="region of interest" description="Disordered" evidence="5">
    <location>
        <begin position="206"/>
        <end position="225"/>
    </location>
</feature>
<dbReference type="Gene3D" id="3.30.40.10">
    <property type="entry name" value="Zinc/RING finger domain, C3HC4 (zinc finger)"/>
    <property type="match status" value="1"/>
</dbReference>
<dbReference type="EMBL" id="JARKHS020033071">
    <property type="protein sequence ID" value="KAK8759409.1"/>
    <property type="molecule type" value="Genomic_DNA"/>
</dbReference>
<evidence type="ECO:0000259" key="6">
    <source>
        <dbReference type="PROSITE" id="PS50145"/>
    </source>
</evidence>
<organism evidence="7 8">
    <name type="scientific">Amblyomma americanum</name>
    <name type="common">Lone star tick</name>
    <dbReference type="NCBI Taxonomy" id="6943"/>
    <lineage>
        <taxon>Eukaryota</taxon>
        <taxon>Metazoa</taxon>
        <taxon>Ecdysozoa</taxon>
        <taxon>Arthropoda</taxon>
        <taxon>Chelicerata</taxon>
        <taxon>Arachnida</taxon>
        <taxon>Acari</taxon>
        <taxon>Parasitiformes</taxon>
        <taxon>Ixodida</taxon>
        <taxon>Ixodoidea</taxon>
        <taxon>Ixodidae</taxon>
        <taxon>Amblyomminae</taxon>
        <taxon>Amblyomma</taxon>
    </lineage>
</organism>
<dbReference type="GO" id="GO:0005164">
    <property type="term" value="F:tumor necrosis factor receptor binding"/>
    <property type="evidence" value="ECO:0007669"/>
    <property type="project" value="TreeGrafter"/>
</dbReference>
<protein>
    <recommendedName>
        <fullName evidence="6">TRAF-type domain-containing protein</fullName>
    </recommendedName>
</protein>
<dbReference type="GO" id="GO:0008270">
    <property type="term" value="F:zinc ion binding"/>
    <property type="evidence" value="ECO:0007669"/>
    <property type="project" value="UniProtKB-KW"/>
</dbReference>
<keyword evidence="2 4" id="KW-0863">Zinc-finger</keyword>
<dbReference type="InterPro" id="IPR013083">
    <property type="entry name" value="Znf_RING/FYVE/PHD"/>
</dbReference>
<evidence type="ECO:0000256" key="1">
    <source>
        <dbReference type="ARBA" id="ARBA00022723"/>
    </source>
</evidence>
<feature type="compositionally biased region" description="Basic and acidic residues" evidence="5">
    <location>
        <begin position="206"/>
        <end position="215"/>
    </location>
</feature>
<dbReference type="InterPro" id="IPR001293">
    <property type="entry name" value="Znf_TRAF"/>
</dbReference>
<dbReference type="GO" id="GO:0009898">
    <property type="term" value="C:cytoplasmic side of plasma membrane"/>
    <property type="evidence" value="ECO:0007669"/>
    <property type="project" value="TreeGrafter"/>
</dbReference>
<gene>
    <name evidence="7" type="ORF">V5799_002959</name>
</gene>
<evidence type="ECO:0000256" key="4">
    <source>
        <dbReference type="PROSITE-ProRule" id="PRU00207"/>
    </source>
</evidence>
<evidence type="ECO:0000313" key="7">
    <source>
        <dbReference type="EMBL" id="KAK8759409.1"/>
    </source>
</evidence>
<evidence type="ECO:0000256" key="3">
    <source>
        <dbReference type="ARBA" id="ARBA00022833"/>
    </source>
</evidence>
<dbReference type="GO" id="GO:0043122">
    <property type="term" value="P:regulation of canonical NF-kappaB signal transduction"/>
    <property type="evidence" value="ECO:0007669"/>
    <property type="project" value="TreeGrafter"/>
</dbReference>
<accession>A0AAQ4DAB9</accession>
<dbReference type="AlphaFoldDB" id="A0AAQ4DAB9"/>
<comment type="caution">
    <text evidence="7">The sequence shown here is derived from an EMBL/GenBank/DDBJ whole genome shotgun (WGS) entry which is preliminary data.</text>
</comment>
<name>A0AAQ4DAB9_AMBAM</name>
<evidence type="ECO:0000256" key="2">
    <source>
        <dbReference type="ARBA" id="ARBA00022771"/>
    </source>
</evidence>
<dbReference type="PANTHER" id="PTHR10131:SF138">
    <property type="entry name" value="RE66324P"/>
    <property type="match status" value="1"/>
</dbReference>
<sequence length="438" mass="47997">MPDTTTYRLCGFASGVDWRPVAFKERLPKARICDLCGFVAAKMAVLPCSHVLCESCVEGCTHGGDVFACAMDETPFEGGGDVCWISPPREHLAKLRVRCWNADHGCDFEGPAGDLLEHFETQCAFHCTSCPRCQESVLRKELPRHYRAECAGAIMARTAAASGAVIAPPTGPGTEVDSGSYHDILASIQSRVNELAEAVVSIGDRAAEAEEERSSVTRASADTRRRRQDVDLGPVLEALNATKVALERSFNDLKQTLRREVVGALPECLENALTASGQRLCPTAPFAEGLGDGSALGTPGDAGVHYVVVTLINQPWNEPWNKSQFLEFPIPIDQSQTGVYIACLTSRLSNFFAVYVKATLPTEWSLPVIRQVSGDDLKSPALKDWRLHVMNLKQSDFCFSVEDRSLRCMCGLASQDWKKTSDGRTQIDLLVEMRKIRQ</sequence>
<dbReference type="InterPro" id="IPR017907">
    <property type="entry name" value="Znf_RING_CS"/>
</dbReference>
<dbReference type="PROSITE" id="PS50145">
    <property type="entry name" value="ZF_TRAF"/>
    <property type="match status" value="1"/>
</dbReference>
<dbReference type="PANTHER" id="PTHR10131">
    <property type="entry name" value="TNF RECEPTOR ASSOCIATED FACTOR"/>
    <property type="match status" value="1"/>
</dbReference>
<dbReference type="PROSITE" id="PS00518">
    <property type="entry name" value="ZF_RING_1"/>
    <property type="match status" value="1"/>
</dbReference>
<keyword evidence="1 4" id="KW-0479">Metal-binding</keyword>
<reference evidence="7 8" key="1">
    <citation type="journal article" date="2023" name="Arcadia Sci">
        <title>De novo assembly of a long-read Amblyomma americanum tick genome.</title>
        <authorList>
            <person name="Chou S."/>
            <person name="Poskanzer K.E."/>
            <person name="Rollins M."/>
            <person name="Thuy-Boun P.S."/>
        </authorList>
    </citation>
    <scope>NUCLEOTIDE SEQUENCE [LARGE SCALE GENOMIC DNA]</scope>
    <source>
        <strain evidence="7">F_SG_1</strain>
        <tissue evidence="7">Salivary glands</tissue>
    </source>
</reference>
<feature type="zinc finger region" description="TRAF-type" evidence="4">
    <location>
        <begin position="118"/>
        <end position="150"/>
    </location>
</feature>